<comment type="caution">
    <text evidence="3">The sequence shown here is derived from an EMBL/GenBank/DDBJ whole genome shotgun (WGS) entry which is preliminary data.</text>
</comment>
<keyword evidence="2" id="KW-0732">Signal</keyword>
<evidence type="ECO:0000256" key="1">
    <source>
        <dbReference type="SAM" id="Phobius"/>
    </source>
</evidence>
<accession>A0A2P6S1E6</accession>
<evidence type="ECO:0000313" key="3">
    <source>
        <dbReference type="EMBL" id="PRQ52499.1"/>
    </source>
</evidence>
<dbReference type="Gramene" id="PRQ52499">
    <property type="protein sequence ID" value="PRQ52499"/>
    <property type="gene ID" value="RchiOBHm_Chr2g0156151"/>
</dbReference>
<keyword evidence="1" id="KW-1133">Transmembrane helix</keyword>
<evidence type="ECO:0000256" key="2">
    <source>
        <dbReference type="SAM" id="SignalP"/>
    </source>
</evidence>
<sequence>MGSMLLYLHVIVLVGLHVFVGRSGDVSVSPLGLAGGGDVTTSSLSCSVCTVAEDCRAIWFCLLLFVGFIWARFGSFVCNGVLI</sequence>
<keyword evidence="4" id="KW-1185">Reference proteome</keyword>
<evidence type="ECO:0000313" key="4">
    <source>
        <dbReference type="Proteomes" id="UP000238479"/>
    </source>
</evidence>
<dbReference type="Proteomes" id="UP000238479">
    <property type="component" value="Chromosome 2"/>
</dbReference>
<dbReference type="EMBL" id="PDCK01000040">
    <property type="protein sequence ID" value="PRQ52499.1"/>
    <property type="molecule type" value="Genomic_DNA"/>
</dbReference>
<feature type="chain" id="PRO_5015107053" description="Secreted peptide" evidence="2">
    <location>
        <begin position="24"/>
        <end position="83"/>
    </location>
</feature>
<reference evidence="3 4" key="1">
    <citation type="journal article" date="2018" name="Nat. Genet.">
        <title>The Rosa genome provides new insights in the design of modern roses.</title>
        <authorList>
            <person name="Bendahmane M."/>
        </authorList>
    </citation>
    <scope>NUCLEOTIDE SEQUENCE [LARGE SCALE GENOMIC DNA]</scope>
    <source>
        <strain evidence="4">cv. Old Blush</strain>
    </source>
</reference>
<organism evidence="3 4">
    <name type="scientific">Rosa chinensis</name>
    <name type="common">China rose</name>
    <dbReference type="NCBI Taxonomy" id="74649"/>
    <lineage>
        <taxon>Eukaryota</taxon>
        <taxon>Viridiplantae</taxon>
        <taxon>Streptophyta</taxon>
        <taxon>Embryophyta</taxon>
        <taxon>Tracheophyta</taxon>
        <taxon>Spermatophyta</taxon>
        <taxon>Magnoliopsida</taxon>
        <taxon>eudicotyledons</taxon>
        <taxon>Gunneridae</taxon>
        <taxon>Pentapetalae</taxon>
        <taxon>rosids</taxon>
        <taxon>fabids</taxon>
        <taxon>Rosales</taxon>
        <taxon>Rosaceae</taxon>
        <taxon>Rosoideae</taxon>
        <taxon>Rosoideae incertae sedis</taxon>
        <taxon>Rosa</taxon>
    </lineage>
</organism>
<proteinExistence type="predicted"/>
<keyword evidence="1" id="KW-0472">Membrane</keyword>
<dbReference type="AlphaFoldDB" id="A0A2P6S1E6"/>
<feature type="signal peptide" evidence="2">
    <location>
        <begin position="1"/>
        <end position="23"/>
    </location>
</feature>
<feature type="transmembrane region" description="Helical" evidence="1">
    <location>
        <begin position="57"/>
        <end position="82"/>
    </location>
</feature>
<gene>
    <name evidence="3" type="ORF">RchiOBHm_Chr2g0156151</name>
</gene>
<protein>
    <recommendedName>
        <fullName evidence="5">Secreted peptide</fullName>
    </recommendedName>
</protein>
<keyword evidence="1" id="KW-0812">Transmembrane</keyword>
<evidence type="ECO:0008006" key="5">
    <source>
        <dbReference type="Google" id="ProtNLM"/>
    </source>
</evidence>
<name>A0A2P6S1E6_ROSCH</name>